<sequence>MTLIRPLGCAYIAALGILLLLSRCCRAPGTEIQEAGPSETAITPTLEIPEGTPITAGTYFKKYIELEKLKALKPSRNDRRFDPYREIPFYKVPSSREAPIYATTTPRRTVLQALVDKEAVYIVNPQDEGDAKLVAYNSDLNSLRSYEVENPKQIMRMYKLDPKLHVLRKHLQGLKVTFEQEKDISAVPHVHGKPILSRGDGDLSKGAHSLGHLMRASNSHEKKFYYTGSGQKAVLIDPEKEYLVEDVTPREEKEIEEVLNGYKADRIKYGNTLASIIWGQPIRLDPRHRESRIKDLSLSKYPRFFSEDVPLERDRMINTLQEHGRLRLYLKDTQGRKAAYKVKVENPEASGHEPMKLSIDPLGWRDKAAEKVQSWRGKVRIPGPTRLADLHRLEPI</sequence>
<name>A0A5C3EEV4_9BASI</name>
<feature type="signal peptide" evidence="1">
    <location>
        <begin position="1"/>
        <end position="27"/>
    </location>
</feature>
<evidence type="ECO:0000313" key="3">
    <source>
        <dbReference type="Proteomes" id="UP000324022"/>
    </source>
</evidence>
<dbReference type="Proteomes" id="UP000324022">
    <property type="component" value="Unassembled WGS sequence"/>
</dbReference>
<accession>A0A5C3EEV4</accession>
<reference evidence="2 3" key="1">
    <citation type="submission" date="2018-03" db="EMBL/GenBank/DDBJ databases">
        <authorList>
            <person name="Guldener U."/>
        </authorList>
    </citation>
    <scope>NUCLEOTIDE SEQUENCE [LARGE SCALE GENOMIC DNA]</scope>
    <source>
        <strain evidence="2 3">NBRC100155</strain>
    </source>
</reference>
<dbReference type="OrthoDB" id="2543616at2759"/>
<proteinExistence type="predicted"/>
<dbReference type="EMBL" id="OOIN01000021">
    <property type="protein sequence ID" value="SPO28146.1"/>
    <property type="molecule type" value="Genomic_DNA"/>
</dbReference>
<feature type="chain" id="PRO_5022906818" evidence="1">
    <location>
        <begin position="28"/>
        <end position="396"/>
    </location>
</feature>
<keyword evidence="3" id="KW-1185">Reference proteome</keyword>
<protein>
    <submittedName>
        <fullName evidence="2">Uncharacterized protein</fullName>
    </submittedName>
</protein>
<gene>
    <name evidence="2" type="ORF">UTRI_04536_B</name>
</gene>
<evidence type="ECO:0000256" key="1">
    <source>
        <dbReference type="SAM" id="SignalP"/>
    </source>
</evidence>
<organism evidence="2 3">
    <name type="scientific">Ustilago trichophora</name>
    <dbReference type="NCBI Taxonomy" id="86804"/>
    <lineage>
        <taxon>Eukaryota</taxon>
        <taxon>Fungi</taxon>
        <taxon>Dikarya</taxon>
        <taxon>Basidiomycota</taxon>
        <taxon>Ustilaginomycotina</taxon>
        <taxon>Ustilaginomycetes</taxon>
        <taxon>Ustilaginales</taxon>
        <taxon>Ustilaginaceae</taxon>
        <taxon>Ustilago</taxon>
    </lineage>
</organism>
<keyword evidence="1" id="KW-0732">Signal</keyword>
<evidence type="ECO:0000313" key="2">
    <source>
        <dbReference type="EMBL" id="SPO28146.1"/>
    </source>
</evidence>
<dbReference type="AlphaFoldDB" id="A0A5C3EEV4"/>